<dbReference type="GO" id="GO:0006047">
    <property type="term" value="P:UDP-N-acetylglucosamine metabolic process"/>
    <property type="evidence" value="ECO:0007669"/>
    <property type="project" value="TreeGrafter"/>
</dbReference>
<comment type="catalytic activity">
    <reaction evidence="1">
        <text>D-fructose 6-phosphate + L-glutamine = D-glucosamine 6-phosphate + L-glutamate</text>
        <dbReference type="Rhea" id="RHEA:13237"/>
        <dbReference type="ChEBI" id="CHEBI:29985"/>
        <dbReference type="ChEBI" id="CHEBI:58359"/>
        <dbReference type="ChEBI" id="CHEBI:58725"/>
        <dbReference type="ChEBI" id="CHEBI:61527"/>
        <dbReference type="EC" id="2.6.1.16"/>
    </reaction>
</comment>
<dbReference type="NCBIfam" id="NF001484">
    <property type="entry name" value="PRK00331.1"/>
    <property type="match status" value="1"/>
</dbReference>
<dbReference type="NCBIfam" id="TIGR01135">
    <property type="entry name" value="glmS"/>
    <property type="match status" value="1"/>
</dbReference>
<keyword evidence="5 11" id="KW-0808">Transferase</keyword>
<dbReference type="InterPro" id="IPR035490">
    <property type="entry name" value="GlmS/FrlB_SIS"/>
</dbReference>
<evidence type="ECO:0000313" key="11">
    <source>
        <dbReference type="EMBL" id="KYC50484.1"/>
    </source>
</evidence>
<dbReference type="Proteomes" id="UP000075578">
    <property type="component" value="Unassembled WGS sequence"/>
</dbReference>
<dbReference type="InterPro" id="IPR017932">
    <property type="entry name" value="GATase_2_dom"/>
</dbReference>
<dbReference type="FunFam" id="3.60.20.10:FF:000006">
    <property type="entry name" value="Glutamine--fructose-6-phosphate aminotransferase [isomerizing]"/>
    <property type="match status" value="1"/>
</dbReference>
<dbReference type="InterPro" id="IPR035466">
    <property type="entry name" value="GlmS/AgaS_SIS"/>
</dbReference>
<dbReference type="CDD" id="cd05008">
    <property type="entry name" value="SIS_GlmS_GlmD_1"/>
    <property type="match status" value="1"/>
</dbReference>
<gene>
    <name evidence="11" type="primary">glmS_2</name>
    <name evidence="11" type="ORF">AMQ74_01253</name>
</gene>
<dbReference type="PROSITE" id="PS51278">
    <property type="entry name" value="GATASE_TYPE_2"/>
    <property type="match status" value="1"/>
</dbReference>
<dbReference type="Gene3D" id="3.60.20.10">
    <property type="entry name" value="Glutamine Phosphoribosylpyrophosphate, subunit 1, domain 1"/>
    <property type="match status" value="1"/>
</dbReference>
<proteinExistence type="predicted"/>
<dbReference type="GO" id="GO:0006002">
    <property type="term" value="P:fructose 6-phosphate metabolic process"/>
    <property type="evidence" value="ECO:0007669"/>
    <property type="project" value="TreeGrafter"/>
</dbReference>
<sequence>MCGIVGIVNHGKISIKNDLLKSLKRLEYRGYDSVGYATLEGKVEKEIGEISKFIDQIQDSTTSCAISHTRWATHGGVTKTNSHPHWDCKKNIFTVHNGIIENYQELKTELINKGHVFITETDSEVISHFLEEELKSKNMMDAIKSFINRIEGTYAILVIEKGINKIYAIKKDSPLVLGIGRDRFYLASDIYAFSDSTNKAIFFEDGEFAVVDPDMYTFYNCDGKEIKKEIYDFTWVIPQEESVRDYPHYMLKEIHEQPIASQRLINSLDGEQHDKINKIAELVKKSNRVVFTAAGSSYYASLLGVYFLNRAGINAHTLIASEFQNFMLVDKNTLFIAISQSGETMDVVTATKWAKERGAKIVSLVNVPHSTIQRMSDISLEIHAGPEICVAATKTFTNQVVSLLYLSHLLGFSVNMKTIPSKIDYVIKENEEAIKRLADELYEKKDIYIIGRGLSYPPSREIALKLKEISYIHAEGMMGGELKHGTIALIEPGTPVIALIPGKDFDMYSNAKEVEARGAKVITIANMMDSDFKMDITINDGKFSILAVIIGQLLTYYIAKKKGLPIDKPRNLAKSVTVK</sequence>
<feature type="domain" description="SIS" evidence="10">
    <location>
        <begin position="437"/>
        <end position="569"/>
    </location>
</feature>
<keyword evidence="6" id="KW-0677">Repeat</keyword>
<name>A0A150J0K2_9EURY</name>
<dbReference type="InterPro" id="IPR001347">
    <property type="entry name" value="SIS_dom"/>
</dbReference>
<comment type="caution">
    <text evidence="11">The sequence shown here is derived from an EMBL/GenBank/DDBJ whole genome shotgun (WGS) entry which is preliminary data.</text>
</comment>
<reference evidence="11 12" key="1">
    <citation type="journal article" date="2016" name="ISME J.">
        <title>Chasing the elusive Euryarchaeota class WSA2: genomes reveal a uniquely fastidious methyl-reducing methanogen.</title>
        <authorList>
            <person name="Nobu M.K."/>
            <person name="Narihiro T."/>
            <person name="Kuroda K."/>
            <person name="Mei R."/>
            <person name="Liu W.T."/>
        </authorList>
    </citation>
    <scope>NUCLEOTIDE SEQUENCE [LARGE SCALE GENOMIC DNA]</scope>
    <source>
        <strain evidence="11">U1lsi0528_Bin089</strain>
    </source>
</reference>
<feature type="domain" description="Glutamine amidotransferase type-2" evidence="9">
    <location>
        <begin position="2"/>
        <end position="214"/>
    </location>
</feature>
<protein>
    <recommendedName>
        <fullName evidence="3">Glutamine--fructose-6-phosphate aminotransferase [isomerizing]</fullName>
        <ecNumber evidence="2">2.6.1.16</ecNumber>
    </recommendedName>
</protein>
<dbReference type="PROSITE" id="PS51464">
    <property type="entry name" value="SIS"/>
    <property type="match status" value="2"/>
</dbReference>
<dbReference type="GO" id="GO:0004360">
    <property type="term" value="F:glutamine-fructose-6-phosphate transaminase (isomerizing) activity"/>
    <property type="evidence" value="ECO:0007669"/>
    <property type="project" value="UniProtKB-EC"/>
</dbReference>
<evidence type="ECO:0000256" key="4">
    <source>
        <dbReference type="ARBA" id="ARBA00022576"/>
    </source>
</evidence>
<dbReference type="CDD" id="cd05009">
    <property type="entry name" value="SIS_GlmS_GlmD_2"/>
    <property type="match status" value="1"/>
</dbReference>
<dbReference type="PANTHER" id="PTHR10937:SF0">
    <property type="entry name" value="GLUTAMINE--FRUCTOSE-6-PHOSPHATE TRANSAMINASE (ISOMERIZING)"/>
    <property type="match status" value="1"/>
</dbReference>
<evidence type="ECO:0000256" key="8">
    <source>
        <dbReference type="ARBA" id="ARBA00055466"/>
    </source>
</evidence>
<dbReference type="Pfam" id="PF13522">
    <property type="entry name" value="GATase_6"/>
    <property type="match status" value="1"/>
</dbReference>
<dbReference type="EC" id="2.6.1.16" evidence="2"/>
<dbReference type="SUPFAM" id="SSF56235">
    <property type="entry name" value="N-terminal nucleophile aminohydrolases (Ntn hydrolases)"/>
    <property type="match status" value="1"/>
</dbReference>
<dbReference type="GO" id="GO:0097367">
    <property type="term" value="F:carbohydrate derivative binding"/>
    <property type="evidence" value="ECO:0007669"/>
    <property type="project" value="InterPro"/>
</dbReference>
<dbReference type="EMBL" id="LNGD01000080">
    <property type="protein sequence ID" value="KYC50484.1"/>
    <property type="molecule type" value="Genomic_DNA"/>
</dbReference>
<dbReference type="InterPro" id="IPR046348">
    <property type="entry name" value="SIS_dom_sf"/>
</dbReference>
<dbReference type="GO" id="GO:0006487">
    <property type="term" value="P:protein N-linked glycosylation"/>
    <property type="evidence" value="ECO:0007669"/>
    <property type="project" value="TreeGrafter"/>
</dbReference>
<keyword evidence="7" id="KW-0315">Glutamine amidotransferase</keyword>
<evidence type="ECO:0000256" key="2">
    <source>
        <dbReference type="ARBA" id="ARBA00012916"/>
    </source>
</evidence>
<evidence type="ECO:0000259" key="10">
    <source>
        <dbReference type="PROSITE" id="PS51464"/>
    </source>
</evidence>
<dbReference type="InterPro" id="IPR047084">
    <property type="entry name" value="GFAT_N"/>
</dbReference>
<evidence type="ECO:0000256" key="7">
    <source>
        <dbReference type="ARBA" id="ARBA00022962"/>
    </source>
</evidence>
<evidence type="ECO:0000313" key="12">
    <source>
        <dbReference type="Proteomes" id="UP000075578"/>
    </source>
</evidence>
<evidence type="ECO:0000256" key="5">
    <source>
        <dbReference type="ARBA" id="ARBA00022679"/>
    </source>
</evidence>
<dbReference type="AlphaFoldDB" id="A0A150J0K2"/>
<comment type="function">
    <text evidence="8">Catalyzes the first step in hexosamine metabolism, converting fructose-6P into glucosamine-6P using glutamine as a nitrogen source.</text>
</comment>
<organism evidence="11 12">
    <name type="scientific">Candidatus Methanofastidiosum methylothiophilum</name>
    <dbReference type="NCBI Taxonomy" id="1705564"/>
    <lineage>
        <taxon>Archaea</taxon>
        <taxon>Methanobacteriati</taxon>
        <taxon>Methanobacteriota</taxon>
        <taxon>Stenosarchaea group</taxon>
        <taxon>Candidatus Methanofastidiosia</taxon>
        <taxon>Candidatus Methanofastidiosales</taxon>
        <taxon>Candidatus Methanofastidiosaceae</taxon>
        <taxon>Candidatus Methanofastidiosum</taxon>
    </lineage>
</organism>
<dbReference type="PATRIC" id="fig|1705564.3.peg.1306"/>
<dbReference type="PANTHER" id="PTHR10937">
    <property type="entry name" value="GLUCOSAMINE--FRUCTOSE-6-PHOSPHATE AMINOTRANSFERASE, ISOMERIZING"/>
    <property type="match status" value="1"/>
</dbReference>
<evidence type="ECO:0000256" key="1">
    <source>
        <dbReference type="ARBA" id="ARBA00001031"/>
    </source>
</evidence>
<evidence type="ECO:0000256" key="3">
    <source>
        <dbReference type="ARBA" id="ARBA00016090"/>
    </source>
</evidence>
<dbReference type="InterPro" id="IPR005855">
    <property type="entry name" value="GFAT"/>
</dbReference>
<keyword evidence="4 11" id="KW-0032">Aminotransferase</keyword>
<dbReference type="Gene3D" id="3.40.50.10490">
    <property type="entry name" value="Glucose-6-phosphate isomerase like protein, domain 1"/>
    <property type="match status" value="2"/>
</dbReference>
<dbReference type="CDD" id="cd00714">
    <property type="entry name" value="GFAT"/>
    <property type="match status" value="1"/>
</dbReference>
<feature type="domain" description="SIS" evidence="10">
    <location>
        <begin position="279"/>
        <end position="417"/>
    </location>
</feature>
<dbReference type="Pfam" id="PF01380">
    <property type="entry name" value="SIS"/>
    <property type="match status" value="2"/>
</dbReference>
<evidence type="ECO:0000259" key="9">
    <source>
        <dbReference type="PROSITE" id="PS51278"/>
    </source>
</evidence>
<dbReference type="InterPro" id="IPR029055">
    <property type="entry name" value="Ntn_hydrolases_N"/>
</dbReference>
<evidence type="ECO:0000256" key="6">
    <source>
        <dbReference type="ARBA" id="ARBA00022737"/>
    </source>
</evidence>
<accession>A0A150J0K2</accession>
<dbReference type="SUPFAM" id="SSF53697">
    <property type="entry name" value="SIS domain"/>
    <property type="match status" value="1"/>
</dbReference>